<dbReference type="InterPro" id="IPR002937">
    <property type="entry name" value="Amino_oxidase"/>
</dbReference>
<keyword evidence="1" id="KW-0812">Transmembrane</keyword>
<evidence type="ECO:0000259" key="2">
    <source>
        <dbReference type="Pfam" id="PF01593"/>
    </source>
</evidence>
<dbReference type="Gene3D" id="3.50.50.60">
    <property type="entry name" value="FAD/NAD(P)-binding domain"/>
    <property type="match status" value="1"/>
</dbReference>
<organism evidence="3 4">
    <name type="scientific">Desulfosalsimonas propionicica</name>
    <dbReference type="NCBI Taxonomy" id="332175"/>
    <lineage>
        <taxon>Bacteria</taxon>
        <taxon>Pseudomonadati</taxon>
        <taxon>Thermodesulfobacteriota</taxon>
        <taxon>Desulfobacteria</taxon>
        <taxon>Desulfobacterales</taxon>
        <taxon>Desulfosalsimonadaceae</taxon>
        <taxon>Desulfosalsimonas</taxon>
    </lineage>
</organism>
<dbReference type="InterPro" id="IPR050464">
    <property type="entry name" value="Zeta_carotene_desat/Oxidored"/>
</dbReference>
<feature type="domain" description="Amine oxidase" evidence="2">
    <location>
        <begin position="16"/>
        <end position="301"/>
    </location>
</feature>
<dbReference type="EMBL" id="JACDUS010000004">
    <property type="protein sequence ID" value="MBA2881523.1"/>
    <property type="molecule type" value="Genomic_DNA"/>
</dbReference>
<name>A0A7W0HKT0_9BACT</name>
<feature type="transmembrane region" description="Helical" evidence="1">
    <location>
        <begin position="6"/>
        <end position="26"/>
    </location>
</feature>
<evidence type="ECO:0000256" key="1">
    <source>
        <dbReference type="SAM" id="Phobius"/>
    </source>
</evidence>
<protein>
    <submittedName>
        <fullName evidence="3">Putative NAD/FAD-binding protein</fullName>
    </submittedName>
</protein>
<dbReference type="Proteomes" id="UP000525298">
    <property type="component" value="Unassembled WGS sequence"/>
</dbReference>
<evidence type="ECO:0000313" key="4">
    <source>
        <dbReference type="Proteomes" id="UP000525298"/>
    </source>
</evidence>
<dbReference type="AlphaFoldDB" id="A0A7W0HKT0"/>
<dbReference type="InterPro" id="IPR036188">
    <property type="entry name" value="FAD/NAD-bd_sf"/>
</dbReference>
<dbReference type="PANTHER" id="PTHR42923:SF17">
    <property type="entry name" value="AMINE OXIDASE DOMAIN-CONTAINING PROTEIN"/>
    <property type="match status" value="1"/>
</dbReference>
<dbReference type="SUPFAM" id="SSF51905">
    <property type="entry name" value="FAD/NAD(P)-binding domain"/>
    <property type="match status" value="1"/>
</dbReference>
<keyword evidence="1" id="KW-0472">Membrane</keyword>
<dbReference type="PANTHER" id="PTHR42923">
    <property type="entry name" value="PROTOPORPHYRINOGEN OXIDASE"/>
    <property type="match status" value="1"/>
</dbReference>
<dbReference type="Pfam" id="PF01593">
    <property type="entry name" value="Amino_oxidase"/>
    <property type="match status" value="1"/>
</dbReference>
<proteinExistence type="predicted"/>
<sequence length="420" mass="47050">MTNESSLDIAVAGGGVAGIVAAYLLARRHRVTLYEKNSYVGGHTHTIEVDEGNESAACVDTGFIVFNDRTYPNFIRFIKQLGVSSLQSAMSFTYWDPGMGFTYNTTRPFADKKNLLRPSFWRLLFEIDRFNKTTRRWLAQNRLADMTLGQYLRQAGFSPALAKHYVTPVSAAIWSTGERDILDFPAQTFARFFENHGLLSFSGHPQWYTIQGGSHEYVKAFLKTFPGTVHTGCPVKKIARENGGVRLWTHEAEAVHDKVVIAAHANEALAMLTDPSDAEAKLLSLWQYAQNRVILHRDTSCLPPLQTAWGSWNYRQGAKKAVRGPATLTYYMNQLQQLACQHHYCVTLNPDYPIEPGHMIADLNYAHPMFDKDATATQGDLPGLNGVNNTWFCGSYFRYGFHEDAVMSAAAVGKEFGIEL</sequence>
<comment type="caution">
    <text evidence="3">The sequence shown here is derived from an EMBL/GenBank/DDBJ whole genome shotgun (WGS) entry which is preliminary data.</text>
</comment>
<gene>
    <name evidence="3" type="ORF">HNR65_001850</name>
</gene>
<keyword evidence="4" id="KW-1185">Reference proteome</keyword>
<dbReference type="RefSeq" id="WP_181551173.1">
    <property type="nucleotide sequence ID" value="NZ_JACDUS010000004.1"/>
</dbReference>
<keyword evidence="1" id="KW-1133">Transmembrane helix</keyword>
<accession>A0A7W0HKT0</accession>
<evidence type="ECO:0000313" key="3">
    <source>
        <dbReference type="EMBL" id="MBA2881523.1"/>
    </source>
</evidence>
<dbReference type="GO" id="GO:0016491">
    <property type="term" value="F:oxidoreductase activity"/>
    <property type="evidence" value="ECO:0007669"/>
    <property type="project" value="InterPro"/>
</dbReference>
<reference evidence="3 4" key="1">
    <citation type="submission" date="2020-07" db="EMBL/GenBank/DDBJ databases">
        <title>Genomic Encyclopedia of Type Strains, Phase IV (KMG-IV): sequencing the most valuable type-strain genomes for metagenomic binning, comparative biology and taxonomic classification.</title>
        <authorList>
            <person name="Goeker M."/>
        </authorList>
    </citation>
    <scope>NUCLEOTIDE SEQUENCE [LARGE SCALE GENOMIC DNA]</scope>
    <source>
        <strain evidence="3 4">DSM 17721</strain>
    </source>
</reference>